<dbReference type="InterPro" id="IPR050086">
    <property type="entry name" value="MetN_ABC_transporter-like"/>
</dbReference>
<keyword evidence="3" id="KW-0547">Nucleotide-binding</keyword>
<dbReference type="InterPro" id="IPR045865">
    <property type="entry name" value="ACT-like_dom_sf"/>
</dbReference>
<dbReference type="PANTHER" id="PTHR43166">
    <property type="entry name" value="AMINO ACID IMPORT ATP-BINDING PROTEIN"/>
    <property type="match status" value="1"/>
</dbReference>
<keyword evidence="1" id="KW-0813">Transport</keyword>
<evidence type="ECO:0000256" key="2">
    <source>
        <dbReference type="ARBA" id="ARBA00022475"/>
    </source>
</evidence>
<accession>A0ABW4AH15</accession>
<sequence>MDLRVGEGEVFGVLGQSGAGKSTLLRCVNMLERPDSGTVRVGGLEMTSLRRKQLRIARHGIGMIHQHFALLSSRTVAGNVAFALEVTGVPRAERKARVAELLELVGLGGRADAYPAQLSGGQKQRVGIARALAARPRVLLSDEATSALDPETTESILRLLLDLNRRLGLTILLITHEMNVVKRICTSAAVMRDGRFVESGTITDLLRTPGSELARGLFPLDGFAAVSGVDGPAAVSGADGLSAVSSAAGPAAVSGGGGPAAVNGVGGLAAVSGAAGPAAVSGVAGGADVGGRTIVDITVSGPTADEPIIADLARRFGLDVRILGGSVETLAATRAGRWRIALPGAPDDNRAALEYLRERGVLS</sequence>
<evidence type="ECO:0000256" key="5">
    <source>
        <dbReference type="ARBA" id="ARBA00022967"/>
    </source>
</evidence>
<dbReference type="Pfam" id="PF09383">
    <property type="entry name" value="NIL"/>
    <property type="match status" value="1"/>
</dbReference>
<evidence type="ECO:0000256" key="7">
    <source>
        <dbReference type="ARBA" id="ARBA00023136"/>
    </source>
</evidence>
<dbReference type="PROSITE" id="PS00211">
    <property type="entry name" value="ABC_TRANSPORTER_1"/>
    <property type="match status" value="1"/>
</dbReference>
<dbReference type="InterPro" id="IPR018449">
    <property type="entry name" value="NIL_domain"/>
</dbReference>
<dbReference type="RefSeq" id="WP_317792031.1">
    <property type="nucleotide sequence ID" value="NZ_AP028461.1"/>
</dbReference>
<keyword evidence="7" id="KW-0472">Membrane</keyword>
<dbReference type="SMART" id="SM00930">
    <property type="entry name" value="NIL"/>
    <property type="match status" value="1"/>
</dbReference>
<evidence type="ECO:0000256" key="4">
    <source>
        <dbReference type="ARBA" id="ARBA00022840"/>
    </source>
</evidence>
<proteinExistence type="predicted"/>
<evidence type="ECO:0000313" key="9">
    <source>
        <dbReference type="EMBL" id="MFD1369818.1"/>
    </source>
</evidence>
<keyword evidence="2" id="KW-1003">Cell membrane</keyword>
<organism evidence="9 10">
    <name type="scientific">Actinoplanes sichuanensis</name>
    <dbReference type="NCBI Taxonomy" id="512349"/>
    <lineage>
        <taxon>Bacteria</taxon>
        <taxon>Bacillati</taxon>
        <taxon>Actinomycetota</taxon>
        <taxon>Actinomycetes</taxon>
        <taxon>Micromonosporales</taxon>
        <taxon>Micromonosporaceae</taxon>
        <taxon>Actinoplanes</taxon>
    </lineage>
</organism>
<dbReference type="Pfam" id="PF00005">
    <property type="entry name" value="ABC_tran"/>
    <property type="match status" value="1"/>
</dbReference>
<comment type="caution">
    <text evidence="9">The sequence shown here is derived from an EMBL/GenBank/DDBJ whole genome shotgun (WGS) entry which is preliminary data.</text>
</comment>
<name>A0ABW4AH15_9ACTN</name>
<dbReference type="SMART" id="SM00382">
    <property type="entry name" value="AAA"/>
    <property type="match status" value="1"/>
</dbReference>
<dbReference type="Gene3D" id="3.30.70.260">
    <property type="match status" value="1"/>
</dbReference>
<evidence type="ECO:0000256" key="1">
    <source>
        <dbReference type="ARBA" id="ARBA00022448"/>
    </source>
</evidence>
<feature type="domain" description="ABC transporter" evidence="8">
    <location>
        <begin position="1"/>
        <end position="218"/>
    </location>
</feature>
<dbReference type="SUPFAM" id="SSF55021">
    <property type="entry name" value="ACT-like"/>
    <property type="match status" value="1"/>
</dbReference>
<dbReference type="Gene3D" id="3.40.50.300">
    <property type="entry name" value="P-loop containing nucleotide triphosphate hydrolases"/>
    <property type="match status" value="1"/>
</dbReference>
<dbReference type="Proteomes" id="UP001597183">
    <property type="component" value="Unassembled WGS sequence"/>
</dbReference>
<dbReference type="PROSITE" id="PS50893">
    <property type="entry name" value="ABC_TRANSPORTER_2"/>
    <property type="match status" value="1"/>
</dbReference>
<dbReference type="PANTHER" id="PTHR43166:SF30">
    <property type="entry name" value="METHIONINE IMPORT ATP-BINDING PROTEIN METN"/>
    <property type="match status" value="1"/>
</dbReference>
<dbReference type="InterPro" id="IPR027417">
    <property type="entry name" value="P-loop_NTPase"/>
</dbReference>
<dbReference type="InterPro" id="IPR017871">
    <property type="entry name" value="ABC_transporter-like_CS"/>
</dbReference>
<keyword evidence="4 9" id="KW-0067">ATP-binding</keyword>
<keyword evidence="10" id="KW-1185">Reference proteome</keyword>
<evidence type="ECO:0000313" key="10">
    <source>
        <dbReference type="Proteomes" id="UP001597183"/>
    </source>
</evidence>
<dbReference type="InterPro" id="IPR003593">
    <property type="entry name" value="AAA+_ATPase"/>
</dbReference>
<evidence type="ECO:0000256" key="6">
    <source>
        <dbReference type="ARBA" id="ARBA00022970"/>
    </source>
</evidence>
<keyword evidence="5" id="KW-1278">Translocase</keyword>
<evidence type="ECO:0000259" key="8">
    <source>
        <dbReference type="PROSITE" id="PS50893"/>
    </source>
</evidence>
<keyword evidence="6" id="KW-0029">Amino-acid transport</keyword>
<reference evidence="10" key="1">
    <citation type="journal article" date="2019" name="Int. J. Syst. Evol. Microbiol.">
        <title>The Global Catalogue of Microorganisms (GCM) 10K type strain sequencing project: providing services to taxonomists for standard genome sequencing and annotation.</title>
        <authorList>
            <consortium name="The Broad Institute Genomics Platform"/>
            <consortium name="The Broad Institute Genome Sequencing Center for Infectious Disease"/>
            <person name="Wu L."/>
            <person name="Ma J."/>
        </authorList>
    </citation>
    <scope>NUCLEOTIDE SEQUENCE [LARGE SCALE GENOMIC DNA]</scope>
    <source>
        <strain evidence="10">CCM 7526</strain>
    </source>
</reference>
<dbReference type="InterPro" id="IPR003439">
    <property type="entry name" value="ABC_transporter-like_ATP-bd"/>
</dbReference>
<protein>
    <submittedName>
        <fullName evidence="9">Methionine ABC transporter ATP-binding protein</fullName>
    </submittedName>
</protein>
<dbReference type="GO" id="GO:0005524">
    <property type="term" value="F:ATP binding"/>
    <property type="evidence" value="ECO:0007669"/>
    <property type="project" value="UniProtKB-KW"/>
</dbReference>
<dbReference type="SUPFAM" id="SSF52540">
    <property type="entry name" value="P-loop containing nucleoside triphosphate hydrolases"/>
    <property type="match status" value="1"/>
</dbReference>
<evidence type="ECO:0000256" key="3">
    <source>
        <dbReference type="ARBA" id="ARBA00022741"/>
    </source>
</evidence>
<dbReference type="EMBL" id="JBHTMK010000040">
    <property type="protein sequence ID" value="MFD1369818.1"/>
    <property type="molecule type" value="Genomic_DNA"/>
</dbReference>
<gene>
    <name evidence="9" type="ORF">ACFQ5G_31145</name>
</gene>